<name>L9XPB6_9EURY</name>
<dbReference type="Proteomes" id="UP000011632">
    <property type="component" value="Unassembled WGS sequence"/>
</dbReference>
<proteinExistence type="predicted"/>
<reference evidence="1 2" key="1">
    <citation type="journal article" date="2014" name="PLoS Genet.">
        <title>Phylogenetically driven sequencing of extremely halophilic archaea reveals strategies for static and dynamic osmo-response.</title>
        <authorList>
            <person name="Becker E.A."/>
            <person name="Seitzer P.M."/>
            <person name="Tritt A."/>
            <person name="Larsen D."/>
            <person name="Krusor M."/>
            <person name="Yao A.I."/>
            <person name="Wu D."/>
            <person name="Madern D."/>
            <person name="Eisen J.A."/>
            <person name="Darling A.E."/>
            <person name="Facciotti M.T."/>
        </authorList>
    </citation>
    <scope>NUCLEOTIDE SEQUENCE [LARGE SCALE GENOMIC DNA]</scope>
    <source>
        <strain evidence="1 2">JCM 10478</strain>
    </source>
</reference>
<gene>
    <name evidence="1" type="ORF">C489_19461</name>
</gene>
<organism evidence="1 2">
    <name type="scientific">Natrinema versiforme JCM 10478</name>
    <dbReference type="NCBI Taxonomy" id="1227496"/>
    <lineage>
        <taxon>Archaea</taxon>
        <taxon>Methanobacteriati</taxon>
        <taxon>Methanobacteriota</taxon>
        <taxon>Stenosarchaea group</taxon>
        <taxon>Halobacteria</taxon>
        <taxon>Halobacteriales</taxon>
        <taxon>Natrialbaceae</taxon>
        <taxon>Natrinema</taxon>
    </lineage>
</organism>
<evidence type="ECO:0000313" key="1">
    <source>
        <dbReference type="EMBL" id="ELY63276.1"/>
    </source>
</evidence>
<comment type="caution">
    <text evidence="1">The sequence shown here is derived from an EMBL/GenBank/DDBJ whole genome shotgun (WGS) entry which is preliminary data.</text>
</comment>
<protein>
    <submittedName>
        <fullName evidence="1">ISH9-type transposase</fullName>
    </submittedName>
</protein>
<dbReference type="AlphaFoldDB" id="L9XPB6"/>
<sequence length="62" mass="7288">MSAVYDILEFNPELLKPSTLCKAFDRFKMWMWRQFLYASAQHCPLGHGTIDGTYFESADPRR</sequence>
<evidence type="ECO:0000313" key="2">
    <source>
        <dbReference type="Proteomes" id="UP000011632"/>
    </source>
</evidence>
<accession>L9XPB6</accession>
<dbReference type="EMBL" id="AOID01000062">
    <property type="protein sequence ID" value="ELY63276.1"/>
    <property type="molecule type" value="Genomic_DNA"/>
</dbReference>
<keyword evidence="2" id="KW-1185">Reference proteome</keyword>